<evidence type="ECO:0000256" key="3">
    <source>
        <dbReference type="SAM" id="MobiDB-lite"/>
    </source>
</evidence>
<dbReference type="InterPro" id="IPR046960">
    <property type="entry name" value="PPR_At4g14850-like_plant"/>
</dbReference>
<proteinExistence type="predicted"/>
<reference evidence="4" key="2">
    <citation type="submission" date="2023-06" db="EMBL/GenBank/DDBJ databases">
        <authorList>
            <person name="Ma L."/>
            <person name="Liu K.-W."/>
            <person name="Li Z."/>
            <person name="Hsiao Y.-Y."/>
            <person name="Qi Y."/>
            <person name="Fu T."/>
            <person name="Tang G."/>
            <person name="Zhang D."/>
            <person name="Sun W.-H."/>
            <person name="Liu D.-K."/>
            <person name="Li Y."/>
            <person name="Chen G.-Z."/>
            <person name="Liu X.-D."/>
            <person name="Liao X.-Y."/>
            <person name="Jiang Y.-T."/>
            <person name="Yu X."/>
            <person name="Hao Y."/>
            <person name="Huang J."/>
            <person name="Zhao X.-W."/>
            <person name="Ke S."/>
            <person name="Chen Y.-Y."/>
            <person name="Wu W.-L."/>
            <person name="Hsu J.-L."/>
            <person name="Lin Y.-F."/>
            <person name="Huang M.-D."/>
            <person name="Li C.-Y."/>
            <person name="Huang L."/>
            <person name="Wang Z.-W."/>
            <person name="Zhao X."/>
            <person name="Zhong W.-Y."/>
            <person name="Peng D.-H."/>
            <person name="Ahmad S."/>
            <person name="Lan S."/>
            <person name="Zhang J.-S."/>
            <person name="Tsai W.-C."/>
            <person name="Van De Peer Y."/>
            <person name="Liu Z.-J."/>
        </authorList>
    </citation>
    <scope>NUCLEOTIDE SEQUENCE</scope>
    <source>
        <strain evidence="4">CP</strain>
        <tissue evidence="4">Leaves</tissue>
    </source>
</reference>
<dbReference type="Pfam" id="PF01535">
    <property type="entry name" value="PPR"/>
    <property type="match status" value="6"/>
</dbReference>
<dbReference type="Gene3D" id="1.25.40.10">
    <property type="entry name" value="Tetratricopeptide repeat domain"/>
    <property type="match status" value="6"/>
</dbReference>
<evidence type="ECO:0000313" key="4">
    <source>
        <dbReference type="EMBL" id="KAK1318236.1"/>
    </source>
</evidence>
<dbReference type="FunFam" id="1.25.40.10:FF:001093">
    <property type="entry name" value="Pentatricopeptide repeat-containing protein At2g34400"/>
    <property type="match status" value="1"/>
</dbReference>
<dbReference type="Pfam" id="PF20431">
    <property type="entry name" value="E_motif"/>
    <property type="match status" value="1"/>
</dbReference>
<evidence type="ECO:0000256" key="2">
    <source>
        <dbReference type="PROSITE-ProRule" id="PRU00708"/>
    </source>
</evidence>
<feature type="region of interest" description="Disordered" evidence="3">
    <location>
        <begin position="14"/>
        <end position="34"/>
    </location>
</feature>
<dbReference type="InterPro" id="IPR011990">
    <property type="entry name" value="TPR-like_helical_dom_sf"/>
</dbReference>
<dbReference type="NCBIfam" id="TIGR00756">
    <property type="entry name" value="PPR"/>
    <property type="match status" value="4"/>
</dbReference>
<dbReference type="GO" id="GO:0003723">
    <property type="term" value="F:RNA binding"/>
    <property type="evidence" value="ECO:0007669"/>
    <property type="project" value="InterPro"/>
</dbReference>
<accession>A0AAV9EXG1</accession>
<comment type="caution">
    <text evidence="4">The sequence shown here is derived from an EMBL/GenBank/DDBJ whole genome shotgun (WGS) entry which is preliminary data.</text>
</comment>
<dbReference type="AlphaFoldDB" id="A0AAV9EXG1"/>
<protein>
    <submittedName>
        <fullName evidence="4">Pentatricopeptide repeat-containing protein</fullName>
    </submittedName>
</protein>
<dbReference type="Proteomes" id="UP001180020">
    <property type="component" value="Unassembled WGS sequence"/>
</dbReference>
<feature type="repeat" description="PPR" evidence="2">
    <location>
        <begin position="110"/>
        <end position="140"/>
    </location>
</feature>
<dbReference type="Pfam" id="PF12854">
    <property type="entry name" value="PPR_1"/>
    <property type="match status" value="1"/>
</dbReference>
<dbReference type="InterPro" id="IPR002885">
    <property type="entry name" value="PPR_rpt"/>
</dbReference>
<sequence length="640" mass="71254">MRLLRQMTVDPHNHHLKFPRTSSSASTQPIKTDASPLIRDPKQTLLDALMRASKIQSIPHQSKLIHSRAIQLGLARDVRVANGLLILYTKHGADHLYLAQKLFDEISYRDTFTYTIMITAHARLGPPALGLRLLSRMLREEGGLRPNRFTLSAALKCCAASQDGERARQIHAWVLRNGVGDVVLGNSIMDSYAKCGWFGRARRVFDSMAGDARDAASWNIMMRACARGGDVAGAVGLFEMSPVRDVASWNTIISGRMRDGFDGDALGLLYRMVETGPGFNGFTFSMALTLVGGLGLVELGRQVHARMLRCVFECDLYSVNSLIDMYCKCGRLREAFIVFESVRGSCLSLVLWSTMVAGLIWNGRVEEAFGLFSDMLRGGEVEPDQHMLTSIISGCADSGALGLSRQVHARIEKSVCERDVCLECALVDAYAKCGSLEDAHKVFVGASERNVVLWGSTINAYALHGRGGEAVRLFEEMLTENVRPNEACFVAVLSACSHSGMVEEGRKYFKLMREECEVCASVEHYVCMVDLFGRAGRVEEAKEFICENGLAEVGIVWKALLFACRARGDREMARWAYEQMVRIRADDDGAYVSFSNVLSSTGRWEEAAEVRALMRGRGVRKRWSWSWLELKEEMREFSGR</sequence>
<dbReference type="PROSITE" id="PS51375">
    <property type="entry name" value="PPR"/>
    <property type="match status" value="4"/>
</dbReference>
<keyword evidence="1" id="KW-0677">Repeat</keyword>
<gene>
    <name evidence="4" type="primary">PCMP-H40</name>
    <name evidence="4" type="ORF">QJS10_CPB04g01236</name>
</gene>
<keyword evidence="5" id="KW-1185">Reference proteome</keyword>
<feature type="compositionally biased region" description="Polar residues" evidence="3">
    <location>
        <begin position="20"/>
        <end position="30"/>
    </location>
</feature>
<dbReference type="GO" id="GO:0009451">
    <property type="term" value="P:RNA modification"/>
    <property type="evidence" value="ECO:0007669"/>
    <property type="project" value="InterPro"/>
</dbReference>
<evidence type="ECO:0000313" key="5">
    <source>
        <dbReference type="Proteomes" id="UP001180020"/>
    </source>
</evidence>
<dbReference type="InterPro" id="IPR046848">
    <property type="entry name" value="E_motif"/>
</dbReference>
<dbReference type="EMBL" id="JAUJYO010000004">
    <property type="protein sequence ID" value="KAK1318236.1"/>
    <property type="molecule type" value="Genomic_DNA"/>
</dbReference>
<feature type="repeat" description="PPR" evidence="2">
    <location>
        <begin position="214"/>
        <end position="248"/>
    </location>
</feature>
<dbReference type="PANTHER" id="PTHR47926:SF494">
    <property type="entry name" value="DYW DOMAIN-CONTAINING PROTEIN"/>
    <property type="match status" value="1"/>
</dbReference>
<organism evidence="4 5">
    <name type="scientific">Acorus calamus</name>
    <name type="common">Sweet flag</name>
    <dbReference type="NCBI Taxonomy" id="4465"/>
    <lineage>
        <taxon>Eukaryota</taxon>
        <taxon>Viridiplantae</taxon>
        <taxon>Streptophyta</taxon>
        <taxon>Embryophyta</taxon>
        <taxon>Tracheophyta</taxon>
        <taxon>Spermatophyta</taxon>
        <taxon>Magnoliopsida</taxon>
        <taxon>Liliopsida</taxon>
        <taxon>Acoraceae</taxon>
        <taxon>Acorus</taxon>
    </lineage>
</organism>
<reference evidence="4" key="1">
    <citation type="journal article" date="2023" name="Nat. Commun.">
        <title>Diploid and tetraploid genomes of Acorus and the evolution of monocots.</title>
        <authorList>
            <person name="Ma L."/>
            <person name="Liu K.W."/>
            <person name="Li Z."/>
            <person name="Hsiao Y.Y."/>
            <person name="Qi Y."/>
            <person name="Fu T."/>
            <person name="Tang G.D."/>
            <person name="Zhang D."/>
            <person name="Sun W.H."/>
            <person name="Liu D.K."/>
            <person name="Li Y."/>
            <person name="Chen G.Z."/>
            <person name="Liu X.D."/>
            <person name="Liao X.Y."/>
            <person name="Jiang Y.T."/>
            <person name="Yu X."/>
            <person name="Hao Y."/>
            <person name="Huang J."/>
            <person name="Zhao X.W."/>
            <person name="Ke S."/>
            <person name="Chen Y.Y."/>
            <person name="Wu W.L."/>
            <person name="Hsu J.L."/>
            <person name="Lin Y.F."/>
            <person name="Huang M.D."/>
            <person name="Li C.Y."/>
            <person name="Huang L."/>
            <person name="Wang Z.W."/>
            <person name="Zhao X."/>
            <person name="Zhong W.Y."/>
            <person name="Peng D.H."/>
            <person name="Ahmad S."/>
            <person name="Lan S."/>
            <person name="Zhang J.S."/>
            <person name="Tsai W.C."/>
            <person name="Van de Peer Y."/>
            <person name="Liu Z.J."/>
        </authorList>
    </citation>
    <scope>NUCLEOTIDE SEQUENCE</scope>
    <source>
        <strain evidence="4">CP</strain>
    </source>
</reference>
<evidence type="ECO:0000256" key="1">
    <source>
        <dbReference type="ARBA" id="ARBA00022737"/>
    </source>
</evidence>
<name>A0AAV9EXG1_ACOCL</name>
<dbReference type="PANTHER" id="PTHR47926">
    <property type="entry name" value="PENTATRICOPEPTIDE REPEAT-CONTAINING PROTEIN"/>
    <property type="match status" value="1"/>
</dbReference>
<feature type="repeat" description="PPR" evidence="2">
    <location>
        <begin position="450"/>
        <end position="484"/>
    </location>
</feature>
<dbReference type="Pfam" id="PF13041">
    <property type="entry name" value="PPR_2"/>
    <property type="match status" value="2"/>
</dbReference>
<dbReference type="SUPFAM" id="SSF48452">
    <property type="entry name" value="TPR-like"/>
    <property type="match status" value="1"/>
</dbReference>
<feature type="repeat" description="PPR" evidence="2">
    <location>
        <begin position="315"/>
        <end position="349"/>
    </location>
</feature>